<organism evidence="2 3">
    <name type="scientific">Tanacetum coccineum</name>
    <dbReference type="NCBI Taxonomy" id="301880"/>
    <lineage>
        <taxon>Eukaryota</taxon>
        <taxon>Viridiplantae</taxon>
        <taxon>Streptophyta</taxon>
        <taxon>Embryophyta</taxon>
        <taxon>Tracheophyta</taxon>
        <taxon>Spermatophyta</taxon>
        <taxon>Magnoliopsida</taxon>
        <taxon>eudicotyledons</taxon>
        <taxon>Gunneridae</taxon>
        <taxon>Pentapetalae</taxon>
        <taxon>asterids</taxon>
        <taxon>campanulids</taxon>
        <taxon>Asterales</taxon>
        <taxon>Asteraceae</taxon>
        <taxon>Asteroideae</taxon>
        <taxon>Anthemideae</taxon>
        <taxon>Anthemidinae</taxon>
        <taxon>Tanacetum</taxon>
    </lineage>
</organism>
<accession>A0ABQ5DAM2</accession>
<dbReference type="PANTHER" id="PTHR45023">
    <property type="match status" value="1"/>
</dbReference>
<evidence type="ECO:0000256" key="1">
    <source>
        <dbReference type="SAM" id="MobiDB-lite"/>
    </source>
</evidence>
<dbReference type="PANTHER" id="PTHR45023:SF4">
    <property type="entry name" value="GLYCINE-RICH PROTEIN-RELATED"/>
    <property type="match status" value="1"/>
</dbReference>
<proteinExistence type="predicted"/>
<sequence>MGGSSSQPHIEQPMSPIHAFSIEDMYSPEFSNPFQQNTSSFKEITRETSPVEVMGEPSNSNSKPTRGHQNRMVQNEDAPRQIAWTNAEEILLCKGWVHVSESSKLGNTRKDAGLWTEVLHYMESKTKLYCHQTYDEVNKKWKTVRPNMVWFCGVYGNVMRRAQESRDEDYYNRALFDYEAGNQSAEGTDKRYKTYGSSPFNTESGEASINSNVDVGDDEEEVMRSFGRHLEKIHVTWTQSGKKWDKIATLHEDDQEMAYSSWRRRHNPL</sequence>
<dbReference type="Proteomes" id="UP001151760">
    <property type="component" value="Unassembled WGS sequence"/>
</dbReference>
<dbReference type="EMBL" id="BQNB010015100">
    <property type="protein sequence ID" value="GJT36023.1"/>
    <property type="molecule type" value="Genomic_DNA"/>
</dbReference>
<feature type="region of interest" description="Disordered" evidence="1">
    <location>
        <begin position="47"/>
        <end position="75"/>
    </location>
</feature>
<evidence type="ECO:0008006" key="4">
    <source>
        <dbReference type="Google" id="ProtNLM"/>
    </source>
</evidence>
<keyword evidence="3" id="KW-1185">Reference proteome</keyword>
<reference evidence="2" key="2">
    <citation type="submission" date="2022-01" db="EMBL/GenBank/DDBJ databases">
        <authorList>
            <person name="Yamashiro T."/>
            <person name="Shiraishi A."/>
            <person name="Satake H."/>
            <person name="Nakayama K."/>
        </authorList>
    </citation>
    <scope>NUCLEOTIDE SEQUENCE</scope>
</reference>
<reference evidence="2" key="1">
    <citation type="journal article" date="2022" name="Int. J. Mol. Sci.">
        <title>Draft Genome of Tanacetum Coccineum: Genomic Comparison of Closely Related Tanacetum-Family Plants.</title>
        <authorList>
            <person name="Yamashiro T."/>
            <person name="Shiraishi A."/>
            <person name="Nakayama K."/>
            <person name="Satake H."/>
        </authorList>
    </citation>
    <scope>NUCLEOTIDE SEQUENCE</scope>
</reference>
<evidence type="ECO:0000313" key="3">
    <source>
        <dbReference type="Proteomes" id="UP001151760"/>
    </source>
</evidence>
<gene>
    <name evidence="2" type="ORF">Tco_0926442</name>
</gene>
<name>A0ABQ5DAM2_9ASTR</name>
<comment type="caution">
    <text evidence="2">The sequence shown here is derived from an EMBL/GenBank/DDBJ whole genome shotgun (WGS) entry which is preliminary data.</text>
</comment>
<protein>
    <recommendedName>
        <fullName evidence="4">Myb-like domain-containing protein</fullName>
    </recommendedName>
</protein>
<evidence type="ECO:0000313" key="2">
    <source>
        <dbReference type="EMBL" id="GJT36023.1"/>
    </source>
</evidence>